<feature type="transmembrane region" description="Helical" evidence="2">
    <location>
        <begin position="100"/>
        <end position="123"/>
    </location>
</feature>
<gene>
    <name evidence="3" type="ORF">GCM10023205_34380</name>
</gene>
<accession>A0ABP9HBT5</accession>
<evidence type="ECO:0008006" key="5">
    <source>
        <dbReference type="Google" id="ProtNLM"/>
    </source>
</evidence>
<reference evidence="4" key="1">
    <citation type="journal article" date="2019" name="Int. J. Syst. Evol. Microbiol.">
        <title>The Global Catalogue of Microorganisms (GCM) 10K type strain sequencing project: providing services to taxonomists for standard genome sequencing and annotation.</title>
        <authorList>
            <consortium name="The Broad Institute Genomics Platform"/>
            <consortium name="The Broad Institute Genome Sequencing Center for Infectious Disease"/>
            <person name="Wu L."/>
            <person name="Ma J."/>
        </authorList>
    </citation>
    <scope>NUCLEOTIDE SEQUENCE [LARGE SCALE GENOMIC DNA]</scope>
    <source>
        <strain evidence="4">JCM 17986</strain>
    </source>
</reference>
<evidence type="ECO:0000313" key="4">
    <source>
        <dbReference type="Proteomes" id="UP001500466"/>
    </source>
</evidence>
<dbReference type="Proteomes" id="UP001500466">
    <property type="component" value="Unassembled WGS sequence"/>
</dbReference>
<organism evidence="3 4">
    <name type="scientific">Yinghuangia aomiensis</name>
    <dbReference type="NCBI Taxonomy" id="676205"/>
    <lineage>
        <taxon>Bacteria</taxon>
        <taxon>Bacillati</taxon>
        <taxon>Actinomycetota</taxon>
        <taxon>Actinomycetes</taxon>
        <taxon>Kitasatosporales</taxon>
        <taxon>Streptomycetaceae</taxon>
        <taxon>Yinghuangia</taxon>
    </lineage>
</organism>
<protein>
    <recommendedName>
        <fullName evidence="5">Sensor domain-containing protein</fullName>
    </recommendedName>
</protein>
<dbReference type="RefSeq" id="WP_345676377.1">
    <property type="nucleotide sequence ID" value="NZ_BAABHS010000011.1"/>
</dbReference>
<comment type="caution">
    <text evidence="3">The sequence shown here is derived from an EMBL/GenBank/DDBJ whole genome shotgun (WGS) entry which is preliminary data.</text>
</comment>
<keyword evidence="2" id="KW-1133">Transmembrane helix</keyword>
<evidence type="ECO:0000256" key="1">
    <source>
        <dbReference type="SAM" id="MobiDB-lite"/>
    </source>
</evidence>
<feature type="transmembrane region" description="Helical" evidence="2">
    <location>
        <begin position="143"/>
        <end position="165"/>
    </location>
</feature>
<evidence type="ECO:0000256" key="2">
    <source>
        <dbReference type="SAM" id="Phobius"/>
    </source>
</evidence>
<keyword evidence="2" id="KW-0472">Membrane</keyword>
<keyword evidence="2" id="KW-0812">Transmembrane</keyword>
<keyword evidence="4" id="KW-1185">Reference proteome</keyword>
<name>A0ABP9HBT5_9ACTN</name>
<sequence>MTALHATKSAHVTPPGADTRPRGFARLRGAYSWRTSAYALAAPTVGLAALPLLLAGRSVGYRWQRRLAVRLLDAEIPEASGRGRIVHGTAHSVAALPLQILSGVLAGVFWALFLARGVCYPLAEWGNDVSGSWGGPTMAGAWAAHFGVGLLTGAVLLPLVALLVAAQRRLAVRLLGGGTAAAATASPAAARGGRAG</sequence>
<feature type="region of interest" description="Disordered" evidence="1">
    <location>
        <begin position="1"/>
        <end position="21"/>
    </location>
</feature>
<evidence type="ECO:0000313" key="3">
    <source>
        <dbReference type="EMBL" id="GAA4966830.1"/>
    </source>
</evidence>
<dbReference type="EMBL" id="BAABHS010000011">
    <property type="protein sequence ID" value="GAA4966830.1"/>
    <property type="molecule type" value="Genomic_DNA"/>
</dbReference>
<feature type="transmembrane region" description="Helical" evidence="2">
    <location>
        <begin position="37"/>
        <end position="56"/>
    </location>
</feature>
<proteinExistence type="predicted"/>